<feature type="domain" description="FAD/NAD(P)-binding" evidence="5">
    <location>
        <begin position="3"/>
        <end position="306"/>
    </location>
</feature>
<evidence type="ECO:0000256" key="2">
    <source>
        <dbReference type="ARBA" id="ARBA00022630"/>
    </source>
</evidence>
<dbReference type="PANTHER" id="PTHR42913">
    <property type="entry name" value="APOPTOSIS-INDUCING FACTOR 1"/>
    <property type="match status" value="1"/>
</dbReference>
<evidence type="ECO:0000256" key="4">
    <source>
        <dbReference type="ARBA" id="ARBA00023002"/>
    </source>
</evidence>
<evidence type="ECO:0000256" key="3">
    <source>
        <dbReference type="ARBA" id="ARBA00022827"/>
    </source>
</evidence>
<sequence>MKRLVLLGGGHAHVYVLDRLARERLADTEVVLVSPYARQVYSGMLPGWIAGRYALRDCVLPLDALADRAGVQRVEQACVALDVDARELRLADGSRLGFDLLSIDAGPATDIAALPGAAEHALPVRPIETFIAAIDGWLDAYGRGEAGDLAIVGGGAAGVELAFALDARLRALGLRGAAGSGPALRVIGGAVRPLAGLPRVLQWRAAALLRARGIEWLGGRRVEAVGAGFVRLDDGRELPARHTLLVTGAAAHPWLAASGLAVDEGGFVRVSRSLRSLSHPAVFAAGDCAAYADARPKSGVYAVRAGPPLAENLLRALRGEALEDWTPQRRALYLINTADGSALAAWGALAWWGGWVWRWKDRIDRAFMARFTPDGDPPSV</sequence>
<evidence type="ECO:0000313" key="6">
    <source>
        <dbReference type="EMBL" id="MBD8502178.1"/>
    </source>
</evidence>
<dbReference type="PANTHER" id="PTHR42913:SF9">
    <property type="entry name" value="SLR1591 PROTEIN"/>
    <property type="match status" value="1"/>
</dbReference>
<dbReference type="PRINTS" id="PR00368">
    <property type="entry name" value="FADPNR"/>
</dbReference>
<dbReference type="NCBIfam" id="TIGR03169">
    <property type="entry name" value="Nterm_to_SelD"/>
    <property type="match status" value="1"/>
</dbReference>
<gene>
    <name evidence="6" type="ORF">IFO67_04725</name>
</gene>
<dbReference type="Pfam" id="PF07992">
    <property type="entry name" value="Pyr_redox_2"/>
    <property type="match status" value="1"/>
</dbReference>
<dbReference type="InterPro" id="IPR023753">
    <property type="entry name" value="FAD/NAD-binding_dom"/>
</dbReference>
<name>A0ABR9B825_9RHOO</name>
<comment type="cofactor">
    <cofactor evidence="1">
        <name>FAD</name>
        <dbReference type="ChEBI" id="CHEBI:57692"/>
    </cofactor>
</comment>
<proteinExistence type="predicted"/>
<dbReference type="Proteomes" id="UP000603602">
    <property type="component" value="Unassembled WGS sequence"/>
</dbReference>
<dbReference type="InterPro" id="IPR017584">
    <property type="entry name" value="Pyridine_nucleo_diS_OxRdtase_N"/>
</dbReference>
<dbReference type="EMBL" id="JACYTO010000001">
    <property type="protein sequence ID" value="MBD8502178.1"/>
    <property type="molecule type" value="Genomic_DNA"/>
</dbReference>
<keyword evidence="4" id="KW-0560">Oxidoreductase</keyword>
<dbReference type="RefSeq" id="WP_187716972.1">
    <property type="nucleotide sequence ID" value="NZ_JACTAH010000001.1"/>
</dbReference>
<keyword evidence="3" id="KW-0274">FAD</keyword>
<evidence type="ECO:0000259" key="5">
    <source>
        <dbReference type="Pfam" id="PF07992"/>
    </source>
</evidence>
<dbReference type="InterPro" id="IPR036188">
    <property type="entry name" value="FAD/NAD-bd_sf"/>
</dbReference>
<accession>A0ABR9B825</accession>
<keyword evidence="2" id="KW-0285">Flavoprotein</keyword>
<organism evidence="6 7">
    <name type="scientific">Thauera sedimentorum</name>
    <dbReference type="NCBI Taxonomy" id="2767595"/>
    <lineage>
        <taxon>Bacteria</taxon>
        <taxon>Pseudomonadati</taxon>
        <taxon>Pseudomonadota</taxon>
        <taxon>Betaproteobacteria</taxon>
        <taxon>Rhodocyclales</taxon>
        <taxon>Zoogloeaceae</taxon>
        <taxon>Thauera</taxon>
    </lineage>
</organism>
<dbReference type="Gene3D" id="3.50.50.100">
    <property type="match status" value="1"/>
</dbReference>
<comment type="caution">
    <text evidence="6">The sequence shown here is derived from an EMBL/GenBank/DDBJ whole genome shotgun (WGS) entry which is preliminary data.</text>
</comment>
<dbReference type="InterPro" id="IPR051169">
    <property type="entry name" value="NADH-Q_oxidoreductase"/>
</dbReference>
<keyword evidence="7" id="KW-1185">Reference proteome</keyword>
<dbReference type="SUPFAM" id="SSF51905">
    <property type="entry name" value="FAD/NAD(P)-binding domain"/>
    <property type="match status" value="2"/>
</dbReference>
<reference evidence="7" key="1">
    <citation type="submission" date="2023-07" db="EMBL/GenBank/DDBJ databases">
        <title>Thauera sp. CAU 1555 isolated from sand of Yaerae Beach.</title>
        <authorList>
            <person name="Kim W."/>
        </authorList>
    </citation>
    <scope>NUCLEOTIDE SEQUENCE [LARGE SCALE GENOMIC DNA]</scope>
    <source>
        <strain evidence="7">CAU 1555</strain>
    </source>
</reference>
<evidence type="ECO:0000256" key="1">
    <source>
        <dbReference type="ARBA" id="ARBA00001974"/>
    </source>
</evidence>
<evidence type="ECO:0000313" key="7">
    <source>
        <dbReference type="Proteomes" id="UP000603602"/>
    </source>
</evidence>
<protein>
    <submittedName>
        <fullName evidence="6">FAD-dependent oxidoreductase</fullName>
    </submittedName>
</protein>